<comment type="caution">
    <text evidence="1">The sequence shown here is derived from an EMBL/GenBank/DDBJ whole genome shotgun (WGS) entry which is preliminary data.</text>
</comment>
<evidence type="ECO:0000313" key="1">
    <source>
        <dbReference type="EMBL" id="KKM78517.1"/>
    </source>
</evidence>
<sequence length="74" mass="8536">MCCKDDQGRAKVLVPLGVGSALDAEDQVEFVRWSDMYITNEEAARRFKKWMRDTVSGEFYDILRQELNADCKGE</sequence>
<organism evidence="1">
    <name type="scientific">marine sediment metagenome</name>
    <dbReference type="NCBI Taxonomy" id="412755"/>
    <lineage>
        <taxon>unclassified sequences</taxon>
        <taxon>metagenomes</taxon>
        <taxon>ecological metagenomes</taxon>
    </lineage>
</organism>
<reference evidence="1" key="1">
    <citation type="journal article" date="2015" name="Nature">
        <title>Complex archaea that bridge the gap between prokaryotes and eukaryotes.</title>
        <authorList>
            <person name="Spang A."/>
            <person name="Saw J.H."/>
            <person name="Jorgensen S.L."/>
            <person name="Zaremba-Niedzwiedzka K."/>
            <person name="Martijn J."/>
            <person name="Lind A.E."/>
            <person name="van Eijk R."/>
            <person name="Schleper C."/>
            <person name="Guy L."/>
            <person name="Ettema T.J."/>
        </authorList>
    </citation>
    <scope>NUCLEOTIDE SEQUENCE</scope>
</reference>
<protein>
    <submittedName>
        <fullName evidence="1">Uncharacterized protein</fullName>
    </submittedName>
</protein>
<name>A0A0F9NAW0_9ZZZZ</name>
<gene>
    <name evidence="1" type="ORF">LCGC14_1359020</name>
</gene>
<accession>A0A0F9NAW0</accession>
<proteinExistence type="predicted"/>
<dbReference type="AlphaFoldDB" id="A0A0F9NAW0"/>
<dbReference type="EMBL" id="LAZR01008479">
    <property type="protein sequence ID" value="KKM78517.1"/>
    <property type="molecule type" value="Genomic_DNA"/>
</dbReference>